<dbReference type="PROSITE" id="PS50015">
    <property type="entry name" value="SAP_B"/>
    <property type="match status" value="1"/>
</dbReference>
<dbReference type="PIRSF" id="PIRSF000948">
    <property type="entry name" value="Sphingomy_PDE"/>
    <property type="match status" value="1"/>
</dbReference>
<evidence type="ECO:0000256" key="5">
    <source>
        <dbReference type="ARBA" id="ARBA00022723"/>
    </source>
</evidence>
<evidence type="ECO:0000256" key="12">
    <source>
        <dbReference type="ARBA" id="ARBA00047268"/>
    </source>
</evidence>
<keyword evidence="11 13" id="KW-0326">Glycosidase</keyword>
<feature type="chain" id="PRO_5045077909" description="Sphingomyelin phosphodiesterase" evidence="14">
    <location>
        <begin position="24"/>
        <end position="630"/>
    </location>
</feature>
<dbReference type="InterPro" id="IPR008139">
    <property type="entry name" value="SaposinB_dom"/>
</dbReference>
<comment type="subcellular location">
    <subcellularLocation>
        <location evidence="2">Secreted</location>
    </subcellularLocation>
</comment>
<dbReference type="Pfam" id="PF19272">
    <property type="entry name" value="ASMase_C"/>
    <property type="match status" value="1"/>
</dbReference>
<keyword evidence="7 13" id="KW-0378">Hydrolase</keyword>
<comment type="catalytic activity">
    <reaction evidence="12">
        <text>a sphingomyelin + H2O = phosphocholine + an N-acylsphing-4-enine + H(+)</text>
        <dbReference type="Rhea" id="RHEA:19253"/>
        <dbReference type="ChEBI" id="CHEBI:15377"/>
        <dbReference type="ChEBI" id="CHEBI:15378"/>
        <dbReference type="ChEBI" id="CHEBI:17636"/>
        <dbReference type="ChEBI" id="CHEBI:52639"/>
        <dbReference type="ChEBI" id="CHEBI:295975"/>
        <dbReference type="EC" id="3.1.4.12"/>
    </reaction>
    <physiologicalReaction direction="left-to-right" evidence="12">
        <dbReference type="Rhea" id="RHEA:19254"/>
    </physiologicalReaction>
</comment>
<evidence type="ECO:0000259" key="15">
    <source>
        <dbReference type="PROSITE" id="PS50015"/>
    </source>
</evidence>
<gene>
    <name evidence="16" type="ORF">CVLEPA_LOCUS4857</name>
</gene>
<feature type="domain" description="Saposin B-type" evidence="15">
    <location>
        <begin position="104"/>
        <end position="190"/>
    </location>
</feature>
<dbReference type="EMBL" id="CAWYQH010000013">
    <property type="protein sequence ID" value="CAK8675263.1"/>
    <property type="molecule type" value="Genomic_DNA"/>
</dbReference>
<keyword evidence="9" id="KW-1015">Disulfide bond</keyword>
<evidence type="ECO:0000256" key="6">
    <source>
        <dbReference type="ARBA" id="ARBA00022729"/>
    </source>
</evidence>
<dbReference type="SUPFAM" id="SSF56300">
    <property type="entry name" value="Metallo-dependent phosphatases"/>
    <property type="match status" value="1"/>
</dbReference>
<comment type="function">
    <text evidence="13">Converts sphingomyelin to ceramide.</text>
</comment>
<evidence type="ECO:0000256" key="11">
    <source>
        <dbReference type="ARBA" id="ARBA00023295"/>
    </source>
</evidence>
<dbReference type="InterPro" id="IPR011001">
    <property type="entry name" value="Saposin-like"/>
</dbReference>
<dbReference type="Gene3D" id="3.60.21.10">
    <property type="match status" value="1"/>
</dbReference>
<dbReference type="CDD" id="cd00842">
    <property type="entry name" value="MPP_ASMase"/>
    <property type="match status" value="1"/>
</dbReference>
<dbReference type="InterPro" id="IPR041805">
    <property type="entry name" value="ASMase/PPN1_MPP"/>
</dbReference>
<evidence type="ECO:0000256" key="8">
    <source>
        <dbReference type="ARBA" id="ARBA00022833"/>
    </source>
</evidence>
<dbReference type="Proteomes" id="UP001642483">
    <property type="component" value="Unassembled WGS sequence"/>
</dbReference>
<comment type="cofactor">
    <cofactor evidence="1">
        <name>Zn(2+)</name>
        <dbReference type="ChEBI" id="CHEBI:29105"/>
    </cofactor>
</comment>
<comment type="caution">
    <text evidence="16">The sequence shown here is derived from an EMBL/GenBank/DDBJ whole genome shotgun (WGS) entry which is preliminary data.</text>
</comment>
<dbReference type="InterPro" id="IPR011160">
    <property type="entry name" value="Sphingomy_PDE"/>
</dbReference>
<feature type="signal peptide" evidence="14">
    <location>
        <begin position="1"/>
        <end position="23"/>
    </location>
</feature>
<dbReference type="SUPFAM" id="SSF47862">
    <property type="entry name" value="Saposin"/>
    <property type="match status" value="1"/>
</dbReference>
<keyword evidence="6 14" id="KW-0732">Signal</keyword>
<dbReference type="InterPro" id="IPR045473">
    <property type="entry name" value="ASM_C"/>
</dbReference>
<evidence type="ECO:0000256" key="1">
    <source>
        <dbReference type="ARBA" id="ARBA00001947"/>
    </source>
</evidence>
<dbReference type="InterPro" id="IPR004843">
    <property type="entry name" value="Calcineurin-like_PHP"/>
</dbReference>
<organism evidence="16 17">
    <name type="scientific">Clavelina lepadiformis</name>
    <name type="common">Light-bulb sea squirt</name>
    <name type="synonym">Ascidia lepadiformis</name>
    <dbReference type="NCBI Taxonomy" id="159417"/>
    <lineage>
        <taxon>Eukaryota</taxon>
        <taxon>Metazoa</taxon>
        <taxon>Chordata</taxon>
        <taxon>Tunicata</taxon>
        <taxon>Ascidiacea</taxon>
        <taxon>Aplousobranchia</taxon>
        <taxon>Clavelinidae</taxon>
        <taxon>Clavelina</taxon>
    </lineage>
</organism>
<accession>A0ABP0F6D7</accession>
<protein>
    <recommendedName>
        <fullName evidence="13">Sphingomyelin phosphodiesterase</fullName>
    </recommendedName>
</protein>
<dbReference type="PANTHER" id="PTHR10340:SF34">
    <property type="entry name" value="SPHINGOMYELIN PHOSPHODIESTERASE"/>
    <property type="match status" value="1"/>
</dbReference>
<keyword evidence="5" id="KW-0479">Metal-binding</keyword>
<dbReference type="PANTHER" id="PTHR10340">
    <property type="entry name" value="SPHINGOMYELIN PHOSPHODIESTERASE"/>
    <property type="match status" value="1"/>
</dbReference>
<name>A0ABP0F6D7_CLALP</name>
<evidence type="ECO:0000256" key="9">
    <source>
        <dbReference type="ARBA" id="ARBA00023157"/>
    </source>
</evidence>
<evidence type="ECO:0000313" key="17">
    <source>
        <dbReference type="Proteomes" id="UP001642483"/>
    </source>
</evidence>
<proteinExistence type="inferred from homology"/>
<sequence length="630" mass="71501">MGQVGLLVTLLVLVAHFLHESSAKSISKWPIVNDVVPLGNLINGDKYDPKLLTSFYTTKYIYKGKKDFHLKRNIGLLVVRRILNQGDILSSSQRNAIDELVHREKTTCGLCESGVMLLQDILSGFFGEEIITAAVVGACEEIQGLSDLLSERVCEMAVDEFKTEFFYVLNNLKPDELCYWLLGDQCVKPDGFLPEWKVTLPSTSVPTYQPPKVPSDGAPTSKFLFFSDVHMDVRYESGASAVCGEPLCCRDNDPTPSDGAGKWGDYRNCDMPRRTVEGMMEAAKRDDLDFILFAGDIPAHDVWNQTKEDQIDKINRWTTLLKTYFPDTPVYAALGNHESAPVNSYPPSSINHEPGADISWLYDTVYDSWSNWIPENDLATVKQGGFYSTLIRPGLRVVSLNSNYCSDDSWWLLVGDNSVDPQDQLAWFAKVMQLAEDQNESVFIITHRLLNGCIKSWSYNYYDIVNRYKNTIIAQFFGHAHTDELKMYYDENDPSHISIVGFIGPGFTTYSEYSDLNAGYRIYTMDGDYKGTTNSLLDADTYILNMTDANLTNDPKWELEYTFSKDYGMRNLSASEFDKLLDRFDADDEIFQQYYQHSTKDARLSSCDEACKQYYICDIKQCRTGDDSFC</sequence>
<dbReference type="InterPro" id="IPR029052">
    <property type="entry name" value="Metallo-depent_PP-like"/>
</dbReference>
<reference evidence="16 17" key="1">
    <citation type="submission" date="2024-02" db="EMBL/GenBank/DDBJ databases">
        <authorList>
            <person name="Daric V."/>
            <person name="Darras S."/>
        </authorList>
    </citation>
    <scope>NUCLEOTIDE SEQUENCE [LARGE SCALE GENOMIC DNA]</scope>
</reference>
<evidence type="ECO:0000256" key="14">
    <source>
        <dbReference type="SAM" id="SignalP"/>
    </source>
</evidence>
<keyword evidence="8" id="KW-0862">Zinc</keyword>
<keyword evidence="10" id="KW-0325">Glycoprotein</keyword>
<evidence type="ECO:0000313" key="16">
    <source>
        <dbReference type="EMBL" id="CAK8675263.1"/>
    </source>
</evidence>
<dbReference type="Pfam" id="PF00149">
    <property type="entry name" value="Metallophos"/>
    <property type="match status" value="1"/>
</dbReference>
<keyword evidence="4" id="KW-0964">Secreted</keyword>
<keyword evidence="17" id="KW-1185">Reference proteome</keyword>
<evidence type="ECO:0000256" key="4">
    <source>
        <dbReference type="ARBA" id="ARBA00022525"/>
    </source>
</evidence>
<comment type="similarity">
    <text evidence="3 13">Belongs to the acid sphingomyelinase family.</text>
</comment>
<evidence type="ECO:0000256" key="10">
    <source>
        <dbReference type="ARBA" id="ARBA00023180"/>
    </source>
</evidence>
<evidence type="ECO:0000256" key="7">
    <source>
        <dbReference type="ARBA" id="ARBA00022801"/>
    </source>
</evidence>
<evidence type="ECO:0000256" key="13">
    <source>
        <dbReference type="PIRNR" id="PIRNR000948"/>
    </source>
</evidence>
<evidence type="ECO:0000256" key="3">
    <source>
        <dbReference type="ARBA" id="ARBA00008234"/>
    </source>
</evidence>
<evidence type="ECO:0000256" key="2">
    <source>
        <dbReference type="ARBA" id="ARBA00004613"/>
    </source>
</evidence>